<protein>
    <recommendedName>
        <fullName evidence="1">YCII-related domain-containing protein</fullName>
    </recommendedName>
</protein>
<dbReference type="Pfam" id="PF03795">
    <property type="entry name" value="YCII"/>
    <property type="match status" value="1"/>
</dbReference>
<dbReference type="SUPFAM" id="SSF54909">
    <property type="entry name" value="Dimeric alpha+beta barrel"/>
    <property type="match status" value="1"/>
</dbReference>
<gene>
    <name evidence="2" type="ORF">TeGR_g424</name>
</gene>
<reference evidence="2 3" key="1">
    <citation type="journal article" date="2023" name="Commun. Biol.">
        <title>Genome analysis of Parmales, the sister group of diatoms, reveals the evolutionary specialization of diatoms from phago-mixotrophs to photoautotrophs.</title>
        <authorList>
            <person name="Ban H."/>
            <person name="Sato S."/>
            <person name="Yoshikawa S."/>
            <person name="Yamada K."/>
            <person name="Nakamura Y."/>
            <person name="Ichinomiya M."/>
            <person name="Sato N."/>
            <person name="Blanc-Mathieu R."/>
            <person name="Endo H."/>
            <person name="Kuwata A."/>
            <person name="Ogata H."/>
        </authorList>
    </citation>
    <scope>NUCLEOTIDE SEQUENCE [LARGE SCALE GENOMIC DNA]</scope>
</reference>
<evidence type="ECO:0000259" key="1">
    <source>
        <dbReference type="Pfam" id="PF03795"/>
    </source>
</evidence>
<dbReference type="EMBL" id="BRYB01004179">
    <property type="protein sequence ID" value="GMI26901.1"/>
    <property type="molecule type" value="Genomic_DNA"/>
</dbReference>
<evidence type="ECO:0000313" key="2">
    <source>
        <dbReference type="EMBL" id="GMI26901.1"/>
    </source>
</evidence>
<feature type="domain" description="YCII-related" evidence="1">
    <location>
        <begin position="46"/>
        <end position="130"/>
    </location>
</feature>
<dbReference type="InterPro" id="IPR011008">
    <property type="entry name" value="Dimeric_a/b-barrel"/>
</dbReference>
<dbReference type="InterPro" id="IPR051807">
    <property type="entry name" value="Sec-metab_biosynth-assoc"/>
</dbReference>
<sequence>MISTRVLTTTLASRLSSSSSRLGSSSSQLGTPSARFLSGKAPETMYLLKYEYVPDILEKRTPFRAEHLANAKALRASGELLMGGAVGEVGQGPDEALFVLHSQEAVKKLVDNDPYIPGGCVVSHAVREWTVVVH</sequence>
<dbReference type="PANTHER" id="PTHR33606">
    <property type="entry name" value="PROTEIN YCII"/>
    <property type="match status" value="1"/>
</dbReference>
<dbReference type="Gene3D" id="3.30.70.1060">
    <property type="entry name" value="Dimeric alpha+beta barrel"/>
    <property type="match status" value="1"/>
</dbReference>
<accession>A0ABQ6MJA2</accession>
<comment type="caution">
    <text evidence="2">The sequence shown here is derived from an EMBL/GenBank/DDBJ whole genome shotgun (WGS) entry which is preliminary data.</text>
</comment>
<dbReference type="InterPro" id="IPR005545">
    <property type="entry name" value="YCII"/>
</dbReference>
<organism evidence="2 3">
    <name type="scientific">Tetraparma gracilis</name>
    <dbReference type="NCBI Taxonomy" id="2962635"/>
    <lineage>
        <taxon>Eukaryota</taxon>
        <taxon>Sar</taxon>
        <taxon>Stramenopiles</taxon>
        <taxon>Ochrophyta</taxon>
        <taxon>Bolidophyceae</taxon>
        <taxon>Parmales</taxon>
        <taxon>Triparmaceae</taxon>
        <taxon>Tetraparma</taxon>
    </lineage>
</organism>
<name>A0ABQ6MJA2_9STRA</name>
<evidence type="ECO:0000313" key="3">
    <source>
        <dbReference type="Proteomes" id="UP001165060"/>
    </source>
</evidence>
<dbReference type="Proteomes" id="UP001165060">
    <property type="component" value="Unassembled WGS sequence"/>
</dbReference>
<dbReference type="PANTHER" id="PTHR33606:SF3">
    <property type="entry name" value="PROTEIN YCII"/>
    <property type="match status" value="1"/>
</dbReference>
<keyword evidence="3" id="KW-1185">Reference proteome</keyword>
<proteinExistence type="predicted"/>